<proteinExistence type="predicted"/>
<evidence type="ECO:0000313" key="2">
    <source>
        <dbReference type="EMBL" id="CAG5084857.1"/>
    </source>
</evidence>
<protein>
    <recommendedName>
        <fullName evidence="1">Phospholipase/carboxylesterase/thioesterase domain-containing protein</fullName>
    </recommendedName>
</protein>
<dbReference type="InterPro" id="IPR029058">
    <property type="entry name" value="AB_hydrolase_fold"/>
</dbReference>
<dbReference type="SUPFAM" id="SSF53474">
    <property type="entry name" value="alpha/beta-Hydrolases"/>
    <property type="match status" value="1"/>
</dbReference>
<dbReference type="Proteomes" id="UP000683507">
    <property type="component" value="Chromosome"/>
</dbReference>
<feature type="domain" description="Phospholipase/carboxylesterase/thioesterase" evidence="1">
    <location>
        <begin position="24"/>
        <end position="213"/>
    </location>
</feature>
<organism evidence="2 3">
    <name type="scientific">Parvicella tangerina</name>
    <dbReference type="NCBI Taxonomy" id="2829795"/>
    <lineage>
        <taxon>Bacteria</taxon>
        <taxon>Pseudomonadati</taxon>
        <taxon>Bacteroidota</taxon>
        <taxon>Flavobacteriia</taxon>
        <taxon>Flavobacteriales</taxon>
        <taxon>Parvicellaceae</taxon>
        <taxon>Parvicella</taxon>
    </lineage>
</organism>
<name>A0A916JNK3_9FLAO</name>
<dbReference type="RefSeq" id="WP_258542803.1">
    <property type="nucleotide sequence ID" value="NZ_OU015584.1"/>
</dbReference>
<dbReference type="InterPro" id="IPR003140">
    <property type="entry name" value="PLipase/COase/thioEstase"/>
</dbReference>
<dbReference type="GO" id="GO:0016787">
    <property type="term" value="F:hydrolase activity"/>
    <property type="evidence" value="ECO:0007669"/>
    <property type="project" value="InterPro"/>
</dbReference>
<reference evidence="2" key="1">
    <citation type="submission" date="2021-04" db="EMBL/GenBank/DDBJ databases">
        <authorList>
            <person name="Rodrigo-Torres L."/>
            <person name="Arahal R. D."/>
            <person name="Lucena T."/>
        </authorList>
    </citation>
    <scope>NUCLEOTIDE SEQUENCE</scope>
    <source>
        <strain evidence="2">AS29M-1</strain>
    </source>
</reference>
<accession>A0A916JNK3</accession>
<evidence type="ECO:0000313" key="3">
    <source>
        <dbReference type="Proteomes" id="UP000683507"/>
    </source>
</evidence>
<gene>
    <name evidence="2" type="ORF">CRYO30217_02584</name>
</gene>
<evidence type="ECO:0000259" key="1">
    <source>
        <dbReference type="Pfam" id="PF02230"/>
    </source>
</evidence>
<dbReference type="Gene3D" id="3.40.50.1820">
    <property type="entry name" value="alpha/beta hydrolase"/>
    <property type="match status" value="1"/>
</dbReference>
<sequence length="215" mass="24984">MKSFQIPTTKTARFFQMGEFNASTKRVIIACHGYAQLGEYFLKWFEGMDLSETVVIAPEGLHRFYWKGFNGKVVASWMTKEDRENDIKDYCLFLDNVYARLPITKEMQVIALGFSQGAATISRWAEFTTKKIHHLILWAGVFPDDVDVKSINFKLETPVHVTFGNKDVFYNAEQLDQLKQYLDDKKLDYEFSAFQGEHKIYPEPLNNLLQKIRAT</sequence>
<dbReference type="Pfam" id="PF02230">
    <property type="entry name" value="Abhydrolase_2"/>
    <property type="match status" value="1"/>
</dbReference>
<keyword evidence="3" id="KW-1185">Reference proteome</keyword>
<dbReference type="AlphaFoldDB" id="A0A916JNK3"/>
<dbReference type="KEGG" id="ptan:CRYO30217_02584"/>
<dbReference type="EMBL" id="OU015584">
    <property type="protein sequence ID" value="CAG5084857.1"/>
    <property type="molecule type" value="Genomic_DNA"/>
</dbReference>